<dbReference type="OrthoDB" id="1096534at2"/>
<dbReference type="AlphaFoldDB" id="A0A2V3PTA0"/>
<dbReference type="Proteomes" id="UP000247973">
    <property type="component" value="Unassembled WGS sequence"/>
</dbReference>
<dbReference type="EMBL" id="QICL01000020">
    <property type="protein sequence ID" value="PXV62372.1"/>
    <property type="molecule type" value="Genomic_DNA"/>
</dbReference>
<proteinExistence type="predicted"/>
<comment type="caution">
    <text evidence="1">The sequence shown here is derived from an EMBL/GenBank/DDBJ whole genome shotgun (WGS) entry which is preliminary data.</text>
</comment>
<reference evidence="1 2" key="1">
    <citation type="submission" date="2018-03" db="EMBL/GenBank/DDBJ databases">
        <title>Genomic Encyclopedia of Archaeal and Bacterial Type Strains, Phase II (KMG-II): from individual species to whole genera.</title>
        <authorList>
            <person name="Goeker M."/>
        </authorList>
    </citation>
    <scope>NUCLEOTIDE SEQUENCE [LARGE SCALE GENOMIC DNA]</scope>
    <source>
        <strain evidence="1 2">DSM 100214</strain>
    </source>
</reference>
<keyword evidence="2" id="KW-1185">Reference proteome</keyword>
<evidence type="ECO:0000313" key="1">
    <source>
        <dbReference type="EMBL" id="PXV62372.1"/>
    </source>
</evidence>
<evidence type="ECO:0008006" key="3">
    <source>
        <dbReference type="Google" id="ProtNLM"/>
    </source>
</evidence>
<protein>
    <recommendedName>
        <fullName evidence="3">Head fiber protein</fullName>
    </recommendedName>
</protein>
<dbReference type="RefSeq" id="WP_110311504.1">
    <property type="nucleotide sequence ID" value="NZ_QICL01000020.1"/>
</dbReference>
<sequence>MGTFNTNGVKSKKYGGSYPVWLTINQKERSGGTLEYLPPIGTIIRSGSLVSIDGAGGKAKIIETFEVAENVTATDTTVKVQAYASHPKPTNGTNLMKSPTTVGTTGTGVAVAGVALDSANGVVTFTIAANAFGTLAKGDILVKASKAGTGAKIYAVPSGLTENDVWVEEGDQYATVASVFHGEIMEDRIQPIPDCIKEVLPQIKFQKGI</sequence>
<evidence type="ECO:0000313" key="2">
    <source>
        <dbReference type="Proteomes" id="UP000247973"/>
    </source>
</evidence>
<name>A0A2V3PTA0_9BACT</name>
<accession>A0A2V3PTA0</accession>
<organism evidence="1 2">
    <name type="scientific">Dysgonomonas alginatilytica</name>
    <dbReference type="NCBI Taxonomy" id="1605892"/>
    <lineage>
        <taxon>Bacteria</taxon>
        <taxon>Pseudomonadati</taxon>
        <taxon>Bacteroidota</taxon>
        <taxon>Bacteroidia</taxon>
        <taxon>Bacteroidales</taxon>
        <taxon>Dysgonomonadaceae</taxon>
        <taxon>Dysgonomonas</taxon>
    </lineage>
</organism>
<gene>
    <name evidence="1" type="ORF">CLV62_12061</name>
</gene>